<dbReference type="OrthoDB" id="5424209at2759"/>
<dbReference type="RefSeq" id="XP_031577141.1">
    <property type="nucleotide sequence ID" value="XM_031724520.1"/>
</dbReference>
<accession>A0A179UEM4</accession>
<organism evidence="1 2">
    <name type="scientific">Blastomyces gilchristii (strain SLH14081)</name>
    <name type="common">Blastomyces dermatitidis</name>
    <dbReference type="NCBI Taxonomy" id="559298"/>
    <lineage>
        <taxon>Eukaryota</taxon>
        <taxon>Fungi</taxon>
        <taxon>Dikarya</taxon>
        <taxon>Ascomycota</taxon>
        <taxon>Pezizomycotina</taxon>
        <taxon>Eurotiomycetes</taxon>
        <taxon>Eurotiomycetidae</taxon>
        <taxon>Onygenales</taxon>
        <taxon>Ajellomycetaceae</taxon>
        <taxon>Blastomyces</taxon>
    </lineage>
</organism>
<sequence>MAIRSEDFRVGGPFLCTVPAIGTPIALRQIILSRDSGQSCILSSSKFSRSIGSKLKAWPHAFERLKQMKTKARLKRSSSL</sequence>
<gene>
    <name evidence="1" type="ORF">BDBG_16596</name>
</gene>
<dbReference type="EMBL" id="GG657450">
    <property type="protein sequence ID" value="OAT06300.1"/>
    <property type="molecule type" value="Genomic_DNA"/>
</dbReference>
<evidence type="ECO:0000313" key="2">
    <source>
        <dbReference type="Proteomes" id="UP000002038"/>
    </source>
</evidence>
<keyword evidence="2" id="KW-1185">Reference proteome</keyword>
<dbReference type="Proteomes" id="UP000002038">
    <property type="component" value="Unassembled WGS sequence"/>
</dbReference>
<dbReference type="KEGG" id="bgh:BDBG_16596"/>
<dbReference type="STRING" id="559298.A0A179UEM4"/>
<dbReference type="AlphaFoldDB" id="A0A179UEM4"/>
<evidence type="ECO:0000313" key="1">
    <source>
        <dbReference type="EMBL" id="OAT06300.1"/>
    </source>
</evidence>
<dbReference type="GeneID" id="42528663"/>
<reference evidence="2" key="1">
    <citation type="journal article" date="2015" name="PLoS Genet.">
        <title>The dynamic genome and transcriptome of the human fungal pathogen Blastomyces and close relative Emmonsia.</title>
        <authorList>
            <person name="Munoz J.F."/>
            <person name="Gauthier G.M."/>
            <person name="Desjardins C.A."/>
            <person name="Gallo J.E."/>
            <person name="Holder J."/>
            <person name="Sullivan T.D."/>
            <person name="Marty A.J."/>
            <person name="Carmen J.C."/>
            <person name="Chen Z."/>
            <person name="Ding L."/>
            <person name="Gujja S."/>
            <person name="Magrini V."/>
            <person name="Misas E."/>
            <person name="Mitreva M."/>
            <person name="Priest M."/>
            <person name="Saif S."/>
            <person name="Whiston E.A."/>
            <person name="Young S."/>
            <person name="Zeng Q."/>
            <person name="Goldman W.E."/>
            <person name="Mardis E.R."/>
            <person name="Taylor J.W."/>
            <person name="McEwen J.G."/>
            <person name="Clay O.K."/>
            <person name="Klein B.S."/>
            <person name="Cuomo C.A."/>
        </authorList>
    </citation>
    <scope>NUCLEOTIDE SEQUENCE [LARGE SCALE GENOMIC DNA]</scope>
    <source>
        <strain evidence="2">SLH14081</strain>
    </source>
</reference>
<protein>
    <submittedName>
        <fullName evidence="1">Uncharacterized protein</fullName>
    </submittedName>
</protein>
<name>A0A179UEM4_BLAGS</name>
<proteinExistence type="predicted"/>
<dbReference type="VEuPathDB" id="FungiDB:BDBG_16596"/>